<dbReference type="PATRIC" id="fig|571913.6.peg.2218"/>
<dbReference type="GO" id="GO:0004657">
    <property type="term" value="F:proline dehydrogenase activity"/>
    <property type="evidence" value="ECO:0007669"/>
    <property type="project" value="UniProtKB-ARBA"/>
</dbReference>
<dbReference type="STRING" id="571913.VV02_10870"/>
<dbReference type="GO" id="GO:0010133">
    <property type="term" value="P:L-proline catabolic process to L-glutamate"/>
    <property type="evidence" value="ECO:0007669"/>
    <property type="project" value="UniProtKB-UniPathway"/>
</dbReference>
<dbReference type="PROSITE" id="PS00070">
    <property type="entry name" value="ALDEHYDE_DEHYDR_CYS"/>
    <property type="match status" value="1"/>
</dbReference>
<dbReference type="InterPro" id="IPR016160">
    <property type="entry name" value="Ald_DH_CS_CYS"/>
</dbReference>
<dbReference type="SUPFAM" id="SSF53720">
    <property type="entry name" value="ALDH-like"/>
    <property type="match status" value="1"/>
</dbReference>
<reference evidence="10 11" key="1">
    <citation type="submission" date="2015-03" db="EMBL/GenBank/DDBJ databases">
        <title>Luteipulveratus halotolerans sp. nov., a novel actinobacterium (Dermacoccaceae) from Sarawak, Malaysia.</title>
        <authorList>
            <person name="Juboi H."/>
            <person name="Basik A."/>
            <person name="Shamsul S.S."/>
            <person name="Arnold P."/>
            <person name="Schmitt E.K."/>
            <person name="Sanglier J.-J."/>
            <person name="Yeo T."/>
        </authorList>
    </citation>
    <scope>NUCLEOTIDE SEQUENCE [LARGE SCALE GENOMIC DNA]</scope>
    <source>
        <strain evidence="10 11">MN07-A0370</strain>
    </source>
</reference>
<gene>
    <name evidence="10" type="ORF">VV02_10870</name>
</gene>
<keyword evidence="6" id="KW-0642">Proline metabolism</keyword>
<dbReference type="AlphaFoldDB" id="A0A0K1JHQ8"/>
<dbReference type="InterPro" id="IPR050485">
    <property type="entry name" value="Proline_metab_enzyme"/>
</dbReference>
<dbReference type="GO" id="GO:0003842">
    <property type="term" value="F:L-glutamate gamma-semialdehyde dehydrogenase activity"/>
    <property type="evidence" value="ECO:0007669"/>
    <property type="project" value="UniProtKB-EC"/>
</dbReference>
<dbReference type="PANTHER" id="PTHR42862:SF1">
    <property type="entry name" value="DELTA-1-PYRROLINE-5-CARBOXYLATE DEHYDROGENASE 2, ISOFORM A-RELATED"/>
    <property type="match status" value="1"/>
</dbReference>
<dbReference type="FunFam" id="3.40.309.10:FF:000005">
    <property type="entry name" value="1-pyrroline-5-carboxylate dehydrogenase 1"/>
    <property type="match status" value="1"/>
</dbReference>
<dbReference type="UniPathway" id="UPA00261">
    <property type="reaction ID" value="UER00374"/>
</dbReference>
<dbReference type="OrthoDB" id="6882680at2"/>
<dbReference type="PANTHER" id="PTHR42862">
    <property type="entry name" value="DELTA-1-PYRROLINE-5-CARBOXYLATE DEHYDROGENASE 1, ISOFORM A-RELATED"/>
    <property type="match status" value="1"/>
</dbReference>
<evidence type="ECO:0000256" key="2">
    <source>
        <dbReference type="ARBA" id="ARBA00009986"/>
    </source>
</evidence>
<dbReference type="KEGG" id="lmoi:VV02_10870"/>
<keyword evidence="11" id="KW-1185">Reference proteome</keyword>
<dbReference type="Gene3D" id="3.40.605.10">
    <property type="entry name" value="Aldehyde Dehydrogenase, Chain A, domain 1"/>
    <property type="match status" value="1"/>
</dbReference>
<dbReference type="FunFam" id="3.40.605.10:FF:000006">
    <property type="entry name" value="1-pyrroline-5-carboxylate dehydrogenase"/>
    <property type="match status" value="1"/>
</dbReference>
<dbReference type="GO" id="GO:0009898">
    <property type="term" value="C:cytoplasmic side of plasma membrane"/>
    <property type="evidence" value="ECO:0007669"/>
    <property type="project" value="TreeGrafter"/>
</dbReference>
<dbReference type="InterPro" id="IPR016162">
    <property type="entry name" value="Ald_DH_N"/>
</dbReference>
<dbReference type="NCBIfam" id="TIGR01236">
    <property type="entry name" value="D1pyr5carbox1"/>
    <property type="match status" value="1"/>
</dbReference>
<dbReference type="CDD" id="cd07123">
    <property type="entry name" value="ALDH_F4-17_P5CDH"/>
    <property type="match status" value="1"/>
</dbReference>
<dbReference type="InterPro" id="IPR005931">
    <property type="entry name" value="P5CDH/ALDH4A1"/>
</dbReference>
<dbReference type="RefSeq" id="WP_052591564.1">
    <property type="nucleotide sequence ID" value="NZ_CP011112.1"/>
</dbReference>
<dbReference type="InterPro" id="IPR016161">
    <property type="entry name" value="Ald_DH/histidinol_DH"/>
</dbReference>
<dbReference type="InterPro" id="IPR015590">
    <property type="entry name" value="Aldehyde_DH_dom"/>
</dbReference>
<dbReference type="EC" id="1.2.1.88" evidence="3"/>
<sequence>MDAVTQVPTPLNETVLEYAPGSAERASLEVALAELGSTPVDLPHTIGGKRVMGGGRAVAVRQPHAHKKVLGTLKNATVTDAQAAVDAAKAAAPGWRALSFDDRAAILLKAADLLAGPWRARLNAATMLGQSKTAYQAEIDAACELIDFWRFNVHFARQVLAEQPVANSRGVWNRTDHRPLEGFVYAITPFNFTAIAGNLPTAPALMGNTVVWKPSPTQQRAAQLTMELLEAAGLPPGVINMVTGDGINVSKVALNDPDLAGIHFTGSTATFQHLWQEVGSNLQKYRTYPRLVGETGGKDFILAHPSADPDVLRTAMIRGAFEFQGQKCSAASRAYVPQSLWRKIKKDLVSLTEGITQGDVTDLSNFMGAVIDSRAFAKHKEALDMAHAHADIDVIAGGTYDDSVGYFVRPTVLEVSNPENQVFSTEYFGPILAVHVFPDRQYDKVLDQMESFAPYALTGSIIAQDRAVVADAMARLRYAAGNFYINDKPTGAVVGQQPFGGARGSGTNDKAGAAQNLVRWTSTRSIKETFVPPTDYTYPHQA</sequence>
<keyword evidence="4" id="KW-0560">Oxidoreductase</keyword>
<evidence type="ECO:0000256" key="1">
    <source>
        <dbReference type="ARBA" id="ARBA00004786"/>
    </source>
</evidence>
<evidence type="ECO:0000313" key="11">
    <source>
        <dbReference type="Proteomes" id="UP000066480"/>
    </source>
</evidence>
<organism evidence="10 11">
    <name type="scientific">Luteipulveratus mongoliensis</name>
    <dbReference type="NCBI Taxonomy" id="571913"/>
    <lineage>
        <taxon>Bacteria</taxon>
        <taxon>Bacillati</taxon>
        <taxon>Actinomycetota</taxon>
        <taxon>Actinomycetes</taxon>
        <taxon>Micrococcales</taxon>
        <taxon>Dermacoccaceae</taxon>
        <taxon>Luteipulveratus</taxon>
    </lineage>
</organism>
<proteinExistence type="inferred from homology"/>
<evidence type="ECO:0000256" key="8">
    <source>
        <dbReference type="ARBA" id="ARBA00048142"/>
    </source>
</evidence>
<dbReference type="EMBL" id="CP011112">
    <property type="protein sequence ID" value="AKU16247.1"/>
    <property type="molecule type" value="Genomic_DNA"/>
</dbReference>
<feature type="domain" description="Aldehyde dehydrogenase" evidence="9">
    <location>
        <begin position="56"/>
        <end position="525"/>
    </location>
</feature>
<evidence type="ECO:0000259" key="9">
    <source>
        <dbReference type="Pfam" id="PF00171"/>
    </source>
</evidence>
<name>A0A0K1JHQ8_9MICO</name>
<comment type="pathway">
    <text evidence="1">Amino-acid degradation; L-proline degradation into L-glutamate; L-glutamate from L-proline: step 2/2.</text>
</comment>
<comment type="catalytic activity">
    <reaction evidence="8">
        <text>L-glutamate 5-semialdehyde + NAD(+) + H2O = L-glutamate + NADH + 2 H(+)</text>
        <dbReference type="Rhea" id="RHEA:30235"/>
        <dbReference type="ChEBI" id="CHEBI:15377"/>
        <dbReference type="ChEBI" id="CHEBI:15378"/>
        <dbReference type="ChEBI" id="CHEBI:29985"/>
        <dbReference type="ChEBI" id="CHEBI:57540"/>
        <dbReference type="ChEBI" id="CHEBI:57945"/>
        <dbReference type="ChEBI" id="CHEBI:58066"/>
        <dbReference type="EC" id="1.2.1.88"/>
    </reaction>
</comment>
<evidence type="ECO:0000256" key="5">
    <source>
        <dbReference type="ARBA" id="ARBA00023027"/>
    </source>
</evidence>
<evidence type="ECO:0000256" key="3">
    <source>
        <dbReference type="ARBA" id="ARBA00012884"/>
    </source>
</evidence>
<protein>
    <recommendedName>
        <fullName evidence="7">L-glutamate gamma-semialdehyde dehydrogenase</fullName>
        <ecNumber evidence="3">1.2.1.88</ecNumber>
    </recommendedName>
    <alternativeName>
        <fullName evidence="7">L-glutamate gamma-semialdehyde dehydrogenase</fullName>
    </alternativeName>
</protein>
<dbReference type="Proteomes" id="UP000066480">
    <property type="component" value="Chromosome"/>
</dbReference>
<keyword evidence="5" id="KW-0520">NAD</keyword>
<accession>A0A0K1JHQ8</accession>
<evidence type="ECO:0000256" key="4">
    <source>
        <dbReference type="ARBA" id="ARBA00023002"/>
    </source>
</evidence>
<evidence type="ECO:0000256" key="7">
    <source>
        <dbReference type="ARBA" id="ARBA00032259"/>
    </source>
</evidence>
<dbReference type="InterPro" id="IPR016163">
    <property type="entry name" value="Ald_DH_C"/>
</dbReference>
<comment type="similarity">
    <text evidence="2">Belongs to the aldehyde dehydrogenase family.</text>
</comment>
<evidence type="ECO:0000313" key="10">
    <source>
        <dbReference type="EMBL" id="AKU16247.1"/>
    </source>
</evidence>
<dbReference type="Gene3D" id="3.40.309.10">
    <property type="entry name" value="Aldehyde Dehydrogenase, Chain A, domain 2"/>
    <property type="match status" value="1"/>
</dbReference>
<evidence type="ECO:0000256" key="6">
    <source>
        <dbReference type="ARBA" id="ARBA00023062"/>
    </source>
</evidence>
<dbReference type="Pfam" id="PF00171">
    <property type="entry name" value="Aldedh"/>
    <property type="match status" value="1"/>
</dbReference>